<gene>
    <name evidence="1" type="ORF">LEP1GSC161_2519</name>
</gene>
<dbReference type="Proteomes" id="UP000012149">
    <property type="component" value="Unassembled WGS sequence"/>
</dbReference>
<reference evidence="1 2" key="1">
    <citation type="submission" date="2013-01" db="EMBL/GenBank/DDBJ databases">
        <authorList>
            <person name="Harkins D.M."/>
            <person name="Durkin A.S."/>
            <person name="Brinkac L.M."/>
            <person name="Haft D.H."/>
            <person name="Selengut J.D."/>
            <person name="Sanka R."/>
            <person name="DePew J."/>
            <person name="Purushe J."/>
            <person name="Matthias M.A."/>
            <person name="Vinetz J.M."/>
            <person name="Sutton G.G."/>
            <person name="Nierman W.C."/>
            <person name="Fouts D.E."/>
        </authorList>
    </citation>
    <scope>NUCLEOTIDE SEQUENCE [LARGE SCALE GENOMIC DNA]</scope>
    <source>
        <strain evidence="1 2">CBC1416</strain>
    </source>
</reference>
<accession>M6W4H8</accession>
<protein>
    <submittedName>
        <fullName evidence="1">Uncharacterized protein</fullName>
    </submittedName>
</protein>
<dbReference type="EMBL" id="AKWE02000004">
    <property type="protein sequence ID" value="EMO60104.1"/>
    <property type="molecule type" value="Genomic_DNA"/>
</dbReference>
<organism evidence="1 2">
    <name type="scientific">Leptospira santarosai str. CBC1416</name>
    <dbReference type="NCBI Taxonomy" id="1193059"/>
    <lineage>
        <taxon>Bacteria</taxon>
        <taxon>Pseudomonadati</taxon>
        <taxon>Spirochaetota</taxon>
        <taxon>Spirochaetia</taxon>
        <taxon>Leptospirales</taxon>
        <taxon>Leptospiraceae</taxon>
        <taxon>Leptospira</taxon>
    </lineage>
</organism>
<dbReference type="AlphaFoldDB" id="M6W4H8"/>
<evidence type="ECO:0000313" key="1">
    <source>
        <dbReference type="EMBL" id="EMO60104.1"/>
    </source>
</evidence>
<evidence type="ECO:0000313" key="2">
    <source>
        <dbReference type="Proteomes" id="UP000012149"/>
    </source>
</evidence>
<comment type="caution">
    <text evidence="1">The sequence shown here is derived from an EMBL/GenBank/DDBJ whole genome shotgun (WGS) entry which is preliminary data.</text>
</comment>
<feature type="non-terminal residue" evidence="1">
    <location>
        <position position="105"/>
    </location>
</feature>
<proteinExistence type="predicted"/>
<name>M6W4H8_9LEPT</name>
<sequence length="105" mass="12603">METFQSGPYKSFGESFQRDKFSPKARENLNSLLKQMTEDLESLFKRYTGFALKTFSEPFLSAKTLKERKFITGFLNEEDFKENFLYWNYEKEKEDQKPTRKKLTV</sequence>